<dbReference type="SUPFAM" id="SSF51261">
    <property type="entry name" value="Duplicated hybrid motif"/>
    <property type="match status" value="1"/>
</dbReference>
<dbReference type="InterPro" id="IPR018113">
    <property type="entry name" value="PTrfase_EIIB_Cys"/>
</dbReference>
<dbReference type="Pfam" id="PF02378">
    <property type="entry name" value="PTS_EIIC"/>
    <property type="match status" value="1"/>
</dbReference>
<comment type="subcellular location">
    <subcellularLocation>
        <location evidence="1">Cell membrane</location>
        <topology evidence="1">Multi-pass membrane protein</topology>
    </subcellularLocation>
</comment>
<evidence type="ECO:0000256" key="11">
    <source>
        <dbReference type="PROSITE-ProRule" id="PRU00421"/>
    </source>
</evidence>
<evidence type="ECO:0000256" key="6">
    <source>
        <dbReference type="ARBA" id="ARBA00022683"/>
    </source>
</evidence>
<dbReference type="PROSITE" id="PS00371">
    <property type="entry name" value="PTS_EIIA_TYPE_1_HIS"/>
    <property type="match status" value="1"/>
</dbReference>
<feature type="domain" description="PTS EIIB type-1" evidence="14">
    <location>
        <begin position="6"/>
        <end position="88"/>
    </location>
</feature>
<dbReference type="PANTHER" id="PTHR30175">
    <property type="entry name" value="PHOSPHOTRANSFERASE SYSTEM TRANSPORT PROTEIN"/>
    <property type="match status" value="1"/>
</dbReference>
<reference evidence="16 17" key="1">
    <citation type="submission" date="2017-09" db="EMBL/GenBank/DDBJ databases">
        <title>Complete Genome Sequences of Two Strains of the Meat Spoilage Bacterium Brochothrix thermosphacta Isolated from Ground Chicken.</title>
        <authorList>
            <person name="Paoli G.C."/>
            <person name="Wijey C."/>
            <person name="Chen C.-Y."/>
            <person name="Nguyen L."/>
            <person name="Yan X."/>
            <person name="Irwin P.L."/>
        </authorList>
    </citation>
    <scope>NUCLEOTIDE SEQUENCE [LARGE SCALE GENOMIC DNA]</scope>
    <source>
        <strain evidence="16 17">BI</strain>
    </source>
</reference>
<dbReference type="GO" id="GO:0015771">
    <property type="term" value="P:trehalose transport"/>
    <property type="evidence" value="ECO:0007669"/>
    <property type="project" value="TreeGrafter"/>
</dbReference>
<feature type="active site" description="Phosphocysteine intermediate; for EIIB activity" evidence="11">
    <location>
        <position position="28"/>
    </location>
</feature>
<dbReference type="InterPro" id="IPR011055">
    <property type="entry name" value="Dup_hybrid_motif"/>
</dbReference>
<feature type="transmembrane region" description="Helical" evidence="12">
    <location>
        <begin position="178"/>
        <end position="200"/>
    </location>
</feature>
<evidence type="ECO:0000256" key="8">
    <source>
        <dbReference type="ARBA" id="ARBA00022777"/>
    </source>
</evidence>
<dbReference type="RefSeq" id="WP_069118352.1">
    <property type="nucleotide sequence ID" value="NZ_CBCPJR010000002.1"/>
</dbReference>
<feature type="domain" description="PTS EIIA type-1" evidence="13">
    <location>
        <begin position="492"/>
        <end position="596"/>
    </location>
</feature>
<dbReference type="NCBIfam" id="TIGR01995">
    <property type="entry name" value="PTS-II-ABC-beta"/>
    <property type="match status" value="1"/>
</dbReference>
<protein>
    <submittedName>
        <fullName evidence="16">PTS beta-glucoside transporter subunit EIIBCA</fullName>
    </submittedName>
</protein>
<dbReference type="STRING" id="2756.BFR44_07050"/>
<dbReference type="AlphaFoldDB" id="A0A1D2LFM2"/>
<feature type="transmembrane region" description="Helical" evidence="12">
    <location>
        <begin position="352"/>
        <end position="373"/>
    </location>
</feature>
<organism evidence="16 17">
    <name type="scientific">Brochothrix thermosphacta</name>
    <name type="common">Microbacterium thermosphactum</name>
    <dbReference type="NCBI Taxonomy" id="2756"/>
    <lineage>
        <taxon>Bacteria</taxon>
        <taxon>Bacillati</taxon>
        <taxon>Bacillota</taxon>
        <taxon>Bacilli</taxon>
        <taxon>Bacillales</taxon>
        <taxon>Listeriaceae</taxon>
        <taxon>Brochothrix</taxon>
    </lineage>
</organism>
<keyword evidence="9 12" id="KW-1133">Transmembrane helix</keyword>
<feature type="domain" description="PTS EIIC type-1" evidence="15">
    <location>
        <begin position="108"/>
        <end position="461"/>
    </location>
</feature>
<keyword evidence="3" id="KW-1003">Cell membrane</keyword>
<dbReference type="GO" id="GO:0090589">
    <property type="term" value="F:protein-phosphocysteine-trehalose phosphotransferase system transporter activity"/>
    <property type="evidence" value="ECO:0007669"/>
    <property type="project" value="TreeGrafter"/>
</dbReference>
<dbReference type="PROSITE" id="PS51093">
    <property type="entry name" value="PTS_EIIA_TYPE_1"/>
    <property type="match status" value="1"/>
</dbReference>
<evidence type="ECO:0000259" key="13">
    <source>
        <dbReference type="PROSITE" id="PS51093"/>
    </source>
</evidence>
<dbReference type="SUPFAM" id="SSF55604">
    <property type="entry name" value="Glucose permease domain IIB"/>
    <property type="match status" value="1"/>
</dbReference>
<evidence type="ECO:0000256" key="4">
    <source>
        <dbReference type="ARBA" id="ARBA00022597"/>
    </source>
</evidence>
<evidence type="ECO:0000256" key="3">
    <source>
        <dbReference type="ARBA" id="ARBA00022475"/>
    </source>
</evidence>
<sequence length="622" mass="66295">MADKYKGIATKIIDNVGGEQNVKSVVHCATRLRFVLKDESKANKEVLQDIDKVMSVVQAGGQYQVVIGAEVNDVFSSIEANFNVNNKEAKDSNESDTPSKKSLSGLLAVIASFFTPYIGVLTGAGIIMALVMTLEMYGVISDKSLTYVMLTALSTGIFKFLPLFIAVTAADAFKTNRFIALAIAAAMVFPLTDALGELTFAPFGYTIYFDKYGGAVVPTILAIWVTAYVERFFKRWIPKAAQIVLVPFATLIVAGSLAFLFIGPLGTFVGEMISKGYSSAYGLSPMIAGAVLGGVFQLLVVFGMHWAILPIAMINVNTQGYDTILPVMFMAVYGQVAAVAGMVARLKGNDRSIAVSALIPGFFGITEPALYGVNLKYKRPFIIGLIAAAVGGGIVSFFEVKIFAFTPILNPLFYPLFIGKDSNFAALLVASAITIVIAFIGALFFGLPKPKKAEPVPAVTTPENVVPVANVSDSTITSPLTGELIPLKDVNDPVFSAEIMGKGFAVVPTEGVVTAPVDGEIVILYGTQHAIGIKSTTGLEVLIHIGINTVELNGECFTMTTETGATVKRGDVLGSFDIAGIKEKGYDTTTMVIVTNTADYTDFTYAKENGQVKMNEEVVTVK</sequence>
<evidence type="ECO:0000256" key="2">
    <source>
        <dbReference type="ARBA" id="ARBA00022448"/>
    </source>
</evidence>
<dbReference type="EMBL" id="CP023483">
    <property type="protein sequence ID" value="ATF25766.1"/>
    <property type="molecule type" value="Genomic_DNA"/>
</dbReference>
<dbReference type="InterPro" id="IPR011297">
    <property type="entry name" value="PTS_IIABC_b_glu"/>
</dbReference>
<dbReference type="InterPro" id="IPR003352">
    <property type="entry name" value="PTS_EIIC"/>
</dbReference>
<dbReference type="Gene3D" id="2.70.70.10">
    <property type="entry name" value="Glucose Permease (Domain IIA)"/>
    <property type="match status" value="1"/>
</dbReference>
<dbReference type="GO" id="GO:0009401">
    <property type="term" value="P:phosphoenolpyruvate-dependent sugar phosphotransferase system"/>
    <property type="evidence" value="ECO:0007669"/>
    <property type="project" value="UniProtKB-KW"/>
</dbReference>
<evidence type="ECO:0000259" key="15">
    <source>
        <dbReference type="PROSITE" id="PS51103"/>
    </source>
</evidence>
<evidence type="ECO:0000313" key="16">
    <source>
        <dbReference type="EMBL" id="ATF25766.1"/>
    </source>
</evidence>
<feature type="transmembrane region" description="Helical" evidence="12">
    <location>
        <begin position="106"/>
        <end position="132"/>
    </location>
</feature>
<evidence type="ECO:0000256" key="12">
    <source>
        <dbReference type="SAM" id="Phobius"/>
    </source>
</evidence>
<dbReference type="Pfam" id="PF00367">
    <property type="entry name" value="PTS_EIIB"/>
    <property type="match status" value="1"/>
</dbReference>
<dbReference type="Pfam" id="PF00358">
    <property type="entry name" value="PTS_EIIA_1"/>
    <property type="match status" value="1"/>
</dbReference>
<evidence type="ECO:0000256" key="9">
    <source>
        <dbReference type="ARBA" id="ARBA00022989"/>
    </source>
</evidence>
<keyword evidence="4" id="KW-0762">Sugar transport</keyword>
<dbReference type="InterPro" id="IPR036878">
    <property type="entry name" value="Glu_permease_IIB"/>
</dbReference>
<evidence type="ECO:0000259" key="14">
    <source>
        <dbReference type="PROSITE" id="PS51098"/>
    </source>
</evidence>
<evidence type="ECO:0000256" key="7">
    <source>
        <dbReference type="ARBA" id="ARBA00022692"/>
    </source>
</evidence>
<dbReference type="GO" id="GO:0008982">
    <property type="term" value="F:protein-N(PI)-phosphohistidine-sugar phosphotransferase activity"/>
    <property type="evidence" value="ECO:0007669"/>
    <property type="project" value="InterPro"/>
</dbReference>
<dbReference type="CDD" id="cd00212">
    <property type="entry name" value="PTS_IIB_glc"/>
    <property type="match status" value="1"/>
</dbReference>
<evidence type="ECO:0000256" key="10">
    <source>
        <dbReference type="ARBA" id="ARBA00023136"/>
    </source>
</evidence>
<proteinExistence type="predicted"/>
<feature type="transmembrane region" description="Helical" evidence="12">
    <location>
        <begin position="324"/>
        <end position="346"/>
    </location>
</feature>
<dbReference type="FunFam" id="2.70.70.10:FF:000001">
    <property type="entry name" value="PTS system glucose-specific IIA component"/>
    <property type="match status" value="1"/>
</dbReference>
<dbReference type="PROSITE" id="PS51103">
    <property type="entry name" value="PTS_EIIC_TYPE_1"/>
    <property type="match status" value="1"/>
</dbReference>
<evidence type="ECO:0000256" key="5">
    <source>
        <dbReference type="ARBA" id="ARBA00022679"/>
    </source>
</evidence>
<feature type="transmembrane region" description="Helical" evidence="12">
    <location>
        <begin position="144"/>
        <end position="166"/>
    </location>
</feature>
<feature type="transmembrane region" description="Helical" evidence="12">
    <location>
        <begin position="241"/>
        <end position="266"/>
    </location>
</feature>
<dbReference type="PROSITE" id="PS01035">
    <property type="entry name" value="PTS_EIIB_TYPE_1_CYS"/>
    <property type="match status" value="1"/>
</dbReference>
<dbReference type="InterPro" id="IPR050558">
    <property type="entry name" value="PTS_Sugar-Specific_Components"/>
</dbReference>
<feature type="transmembrane region" description="Helical" evidence="12">
    <location>
        <begin position="212"/>
        <end position="229"/>
    </location>
</feature>
<feature type="transmembrane region" description="Helical" evidence="12">
    <location>
        <begin position="286"/>
        <end position="312"/>
    </location>
</feature>
<dbReference type="GO" id="GO:0016301">
    <property type="term" value="F:kinase activity"/>
    <property type="evidence" value="ECO:0007669"/>
    <property type="project" value="UniProtKB-KW"/>
</dbReference>
<keyword evidence="8" id="KW-0418">Kinase</keyword>
<dbReference type="KEGG" id="bths:CNY62_04810"/>
<keyword evidence="5" id="KW-0808">Transferase</keyword>
<dbReference type="PROSITE" id="PS51098">
    <property type="entry name" value="PTS_EIIB_TYPE_1"/>
    <property type="match status" value="1"/>
</dbReference>
<dbReference type="Gene3D" id="3.30.1360.60">
    <property type="entry name" value="Glucose permease domain IIB"/>
    <property type="match status" value="1"/>
</dbReference>
<dbReference type="FunFam" id="3.30.1360.60:FF:000001">
    <property type="entry name" value="PTS system glucose-specific IIBC component PtsG"/>
    <property type="match status" value="1"/>
</dbReference>
<keyword evidence="2" id="KW-0813">Transport</keyword>
<dbReference type="OrthoDB" id="9769191at2"/>
<dbReference type="GO" id="GO:0005886">
    <property type="term" value="C:plasma membrane"/>
    <property type="evidence" value="ECO:0007669"/>
    <property type="project" value="UniProtKB-SubCell"/>
</dbReference>
<gene>
    <name evidence="16" type="ORF">CNY62_04810</name>
</gene>
<keyword evidence="6" id="KW-0598">Phosphotransferase system</keyword>
<accession>A0A1D2LFM2</accession>
<dbReference type="PANTHER" id="PTHR30175:SF1">
    <property type="entry name" value="PTS SYSTEM ARBUTIN-, CELLOBIOSE-, AND SALICIN-SPECIFIC EIIBC COMPONENT-RELATED"/>
    <property type="match status" value="1"/>
</dbReference>
<dbReference type="InterPro" id="IPR001127">
    <property type="entry name" value="PTS_EIIA_1_perm"/>
</dbReference>
<dbReference type="InterPro" id="IPR013013">
    <property type="entry name" value="PTS_EIIC_1"/>
</dbReference>
<evidence type="ECO:0000313" key="17">
    <source>
        <dbReference type="Proteomes" id="UP000243591"/>
    </source>
</evidence>
<dbReference type="NCBIfam" id="TIGR00830">
    <property type="entry name" value="PTBA"/>
    <property type="match status" value="1"/>
</dbReference>
<keyword evidence="17" id="KW-1185">Reference proteome</keyword>
<feature type="transmembrane region" description="Helical" evidence="12">
    <location>
        <begin position="380"/>
        <end position="404"/>
    </location>
</feature>
<keyword evidence="7 12" id="KW-0812">Transmembrane</keyword>
<name>A0A1D2LFM2_BROTH</name>
<dbReference type="Proteomes" id="UP000243591">
    <property type="component" value="Chromosome"/>
</dbReference>
<keyword evidence="10 12" id="KW-0472">Membrane</keyword>
<feature type="transmembrane region" description="Helical" evidence="12">
    <location>
        <begin position="424"/>
        <end position="447"/>
    </location>
</feature>
<dbReference type="InterPro" id="IPR001996">
    <property type="entry name" value="PTS_IIB_1"/>
</dbReference>
<evidence type="ECO:0000256" key="1">
    <source>
        <dbReference type="ARBA" id="ARBA00004651"/>
    </source>
</evidence>